<keyword evidence="2" id="KW-0175">Coiled coil</keyword>
<organism evidence="4 5">
    <name type="scientific">Albugo candida</name>
    <dbReference type="NCBI Taxonomy" id="65357"/>
    <lineage>
        <taxon>Eukaryota</taxon>
        <taxon>Sar</taxon>
        <taxon>Stramenopiles</taxon>
        <taxon>Oomycota</taxon>
        <taxon>Peronosporomycetes</taxon>
        <taxon>Albuginales</taxon>
        <taxon>Albuginaceae</taxon>
        <taxon>Albugo</taxon>
    </lineage>
</organism>
<feature type="compositionally biased region" description="Basic residues" evidence="3">
    <location>
        <begin position="26"/>
        <end position="38"/>
    </location>
</feature>
<protein>
    <recommendedName>
        <fullName evidence="6">Alpha-taxilin</fullName>
    </recommendedName>
</protein>
<comment type="caution">
    <text evidence="4">The sequence shown here is derived from an EMBL/GenBank/DDBJ whole genome shotgun (WGS) entry which is preliminary data.</text>
</comment>
<comment type="similarity">
    <text evidence="1">Belongs to the taxilin family.</text>
</comment>
<dbReference type="PANTHER" id="PTHR16127:SF13">
    <property type="entry name" value="GH01188P"/>
    <property type="match status" value="1"/>
</dbReference>
<dbReference type="InterPro" id="IPR026183">
    <property type="entry name" value="Taxilin_fam"/>
</dbReference>
<evidence type="ECO:0000256" key="2">
    <source>
        <dbReference type="SAM" id="Coils"/>
    </source>
</evidence>
<evidence type="ECO:0000256" key="1">
    <source>
        <dbReference type="ARBA" id="ARBA00009550"/>
    </source>
</evidence>
<dbReference type="EMBL" id="CAIX01000055">
    <property type="protein sequence ID" value="CCI43753.1"/>
    <property type="molecule type" value="Genomic_DNA"/>
</dbReference>
<dbReference type="GO" id="GO:0019905">
    <property type="term" value="F:syntaxin binding"/>
    <property type="evidence" value="ECO:0007669"/>
    <property type="project" value="InterPro"/>
</dbReference>
<dbReference type="Proteomes" id="UP000053237">
    <property type="component" value="Unassembled WGS sequence"/>
</dbReference>
<evidence type="ECO:0000256" key="3">
    <source>
        <dbReference type="SAM" id="MobiDB-lite"/>
    </source>
</evidence>
<evidence type="ECO:0000313" key="5">
    <source>
        <dbReference type="Proteomes" id="UP000053237"/>
    </source>
</evidence>
<reference evidence="4 5" key="1">
    <citation type="submission" date="2012-05" db="EMBL/GenBank/DDBJ databases">
        <title>Recombination and specialization in a pathogen metapopulation.</title>
        <authorList>
            <person name="Gardiner A."/>
            <person name="Kemen E."/>
            <person name="Schultz-Larsen T."/>
            <person name="MacLean D."/>
            <person name="Van Oosterhout C."/>
            <person name="Jones J.D.G."/>
        </authorList>
    </citation>
    <scope>NUCLEOTIDE SEQUENCE [LARGE SCALE GENOMIC DNA]</scope>
    <source>
        <strain evidence="4 5">Ac Nc2</strain>
    </source>
</reference>
<name>A0A024GAF9_9STRA</name>
<accession>A0A024GAF9</accession>
<keyword evidence="5" id="KW-1185">Reference proteome</keyword>
<dbReference type="InParanoid" id="A0A024GAF9"/>
<dbReference type="PANTHER" id="PTHR16127">
    <property type="entry name" value="TAXILIN"/>
    <property type="match status" value="1"/>
</dbReference>
<dbReference type="Pfam" id="PF09728">
    <property type="entry name" value="Taxilin"/>
    <property type="match status" value="1"/>
</dbReference>
<evidence type="ECO:0000313" key="4">
    <source>
        <dbReference type="EMBL" id="CCI43753.1"/>
    </source>
</evidence>
<feature type="compositionally biased region" description="Polar residues" evidence="3">
    <location>
        <begin position="1"/>
        <end position="22"/>
    </location>
</feature>
<dbReference type="AlphaFoldDB" id="A0A024GAF9"/>
<feature type="region of interest" description="Disordered" evidence="3">
    <location>
        <begin position="1"/>
        <end position="61"/>
    </location>
</feature>
<sequence length="368" mass="42332">MDVTNDPNSSKVNLGLKQQNEASCKKTLKHKHKSKRHQSSVEDMICASSRTSRKSHSHQPEDLRELLTSKIAQIEVGDQESLDIPIDLSGIYQDELLAQNTLDAFSNILRQLKNTDTDTNAQAEAEGRCNATHFDGFQNLTAKTTDYITAFQRKIGQIHSRKDLSSQFQKTIEEVGAKMDQQGKDYVTSLQENETLQQKLKSFLDQYTAREEHFQHQLEAKELTIQLAEAKLHRQIELTSQESQKTKLTLMKAKEFSDREVQLQQQLSSYSEKFDAVQDTLTKSNQMFVTFREEMDKMSKHIRKLEKENSTLRNKCAKYDQGAIASLQEQMETTDTTSKLHEKIKTLESLCRTLQAERNMARHKVEDQ</sequence>
<evidence type="ECO:0008006" key="6">
    <source>
        <dbReference type="Google" id="ProtNLM"/>
    </source>
</evidence>
<gene>
    <name evidence="4" type="ORF">BN9_045370</name>
</gene>
<dbReference type="OrthoDB" id="425555at2759"/>
<proteinExistence type="inferred from homology"/>
<feature type="coiled-coil region" evidence="2">
    <location>
        <begin position="288"/>
        <end position="364"/>
    </location>
</feature>